<dbReference type="EMBL" id="JBAFVH010000001">
    <property type="protein sequence ID" value="MFG1370718.1"/>
    <property type="molecule type" value="Genomic_DNA"/>
</dbReference>
<comment type="caution">
    <text evidence="1">The sequence shown here is derived from an EMBL/GenBank/DDBJ whole genome shotgun (WGS) entry which is preliminary data.</text>
</comment>
<evidence type="ECO:0000313" key="1">
    <source>
        <dbReference type="EMBL" id="MFG1370718.1"/>
    </source>
</evidence>
<proteinExistence type="predicted"/>
<reference evidence="1 2" key="1">
    <citation type="submission" date="2024-02" db="EMBL/GenBank/DDBJ databases">
        <title>Expansion and revision of Xanthobacter and proposal of Roseixanthobacter gen. nov.</title>
        <authorList>
            <person name="Soltysiak M.P.M."/>
            <person name="Jalihal A."/>
            <person name="Ory A."/>
            <person name="Chrisophersen C."/>
            <person name="Lee A.D."/>
            <person name="Boulton J."/>
            <person name="Springer M."/>
        </authorList>
    </citation>
    <scope>NUCLEOTIDE SEQUENCE [LARGE SCALE GENOMIC DNA]</scope>
    <source>
        <strain evidence="1 2">23A</strain>
    </source>
</reference>
<sequence length="166" mass="17725">MADAREQFVFRIKAVTRDLIKLCGGVERSGEITSRSKSVISRWQIPTEPEIIDLPAAIALESECGMPLVTSVMAETHGRRLTDEAAMASAASLNARHSELLRAQGETSIHMAAALEDGTITPAEAEILDRAASNQEDALRRFRAGLAAVRAGGPQCPAAPLHVVRG</sequence>
<protein>
    <submittedName>
        <fullName evidence="1">Uncharacterized protein</fullName>
    </submittedName>
</protein>
<keyword evidence="2" id="KW-1185">Reference proteome</keyword>
<accession>A0ABW6ZQ38</accession>
<organism evidence="1 2">
    <name type="scientific">Xanthobacter oligotrophicus</name>
    <dbReference type="NCBI Taxonomy" id="2607286"/>
    <lineage>
        <taxon>Bacteria</taxon>
        <taxon>Pseudomonadati</taxon>
        <taxon>Pseudomonadota</taxon>
        <taxon>Alphaproteobacteria</taxon>
        <taxon>Hyphomicrobiales</taxon>
        <taxon>Xanthobacteraceae</taxon>
        <taxon>Xanthobacter</taxon>
    </lineage>
</organism>
<dbReference type="Proteomes" id="UP001604002">
    <property type="component" value="Unassembled WGS sequence"/>
</dbReference>
<evidence type="ECO:0000313" key="2">
    <source>
        <dbReference type="Proteomes" id="UP001604002"/>
    </source>
</evidence>
<gene>
    <name evidence="1" type="ORF">V5F32_00915</name>
</gene>
<name>A0ABW6ZQ38_9HYPH</name>
<dbReference type="RefSeq" id="WP_393990806.1">
    <property type="nucleotide sequence ID" value="NZ_JBAFVH010000001.1"/>
</dbReference>